<evidence type="ECO:0000256" key="2">
    <source>
        <dbReference type="PIRSR" id="PIRSR613078-1"/>
    </source>
</evidence>
<dbReference type="EMBL" id="FNHB01000001">
    <property type="protein sequence ID" value="SDL62007.1"/>
    <property type="molecule type" value="Genomic_DNA"/>
</dbReference>
<dbReference type="OrthoDB" id="9781415at2"/>
<dbReference type="InterPro" id="IPR013078">
    <property type="entry name" value="His_Pase_superF_clade-1"/>
</dbReference>
<dbReference type="PANTHER" id="PTHR48100:SF1">
    <property type="entry name" value="HISTIDINE PHOSPHATASE FAMILY PROTEIN-RELATED"/>
    <property type="match status" value="1"/>
</dbReference>
<organism evidence="4 5">
    <name type="scientific">Dendrosporobacter quercicolus</name>
    <dbReference type="NCBI Taxonomy" id="146817"/>
    <lineage>
        <taxon>Bacteria</taxon>
        <taxon>Bacillati</taxon>
        <taxon>Bacillota</taxon>
        <taxon>Negativicutes</taxon>
        <taxon>Selenomonadales</taxon>
        <taxon>Sporomusaceae</taxon>
        <taxon>Dendrosporobacter</taxon>
    </lineage>
</organism>
<proteinExistence type="predicted"/>
<dbReference type="Gene3D" id="3.40.50.1240">
    <property type="entry name" value="Phosphoglycerate mutase-like"/>
    <property type="match status" value="1"/>
</dbReference>
<evidence type="ECO:0000256" key="1">
    <source>
        <dbReference type="NCBIfam" id="TIGR03162"/>
    </source>
</evidence>
<dbReference type="InterPro" id="IPR029033">
    <property type="entry name" value="His_PPase_superfam"/>
</dbReference>
<dbReference type="EC" id="3.1.3.73" evidence="1"/>
<feature type="binding site" evidence="3">
    <location>
        <position position="58"/>
    </location>
    <ligand>
        <name>substrate</name>
    </ligand>
</feature>
<gene>
    <name evidence="4" type="ORF">SAMN04488502_101368</name>
</gene>
<dbReference type="SUPFAM" id="SSF53254">
    <property type="entry name" value="Phosphoglycerate mutase-like"/>
    <property type="match status" value="1"/>
</dbReference>
<dbReference type="Proteomes" id="UP000214880">
    <property type="component" value="Unassembled WGS sequence"/>
</dbReference>
<dbReference type="NCBIfam" id="TIGR03162">
    <property type="entry name" value="ribazole_cobC"/>
    <property type="match status" value="1"/>
</dbReference>
<dbReference type="Pfam" id="PF00300">
    <property type="entry name" value="His_Phos_1"/>
    <property type="match status" value="1"/>
</dbReference>
<dbReference type="GO" id="GO:0005737">
    <property type="term" value="C:cytoplasm"/>
    <property type="evidence" value="ECO:0007669"/>
    <property type="project" value="TreeGrafter"/>
</dbReference>
<feature type="active site" description="Proton donor/acceptor" evidence="2">
    <location>
        <position position="82"/>
    </location>
</feature>
<keyword evidence="5" id="KW-1185">Reference proteome</keyword>
<dbReference type="InterPro" id="IPR050275">
    <property type="entry name" value="PGM_Phosphatase"/>
</dbReference>
<evidence type="ECO:0000313" key="5">
    <source>
        <dbReference type="Proteomes" id="UP000214880"/>
    </source>
</evidence>
<name>A0A1G9LJK8_9FIRM</name>
<dbReference type="CDD" id="cd07067">
    <property type="entry name" value="HP_PGM_like"/>
    <property type="match status" value="1"/>
</dbReference>
<reference evidence="4 5" key="1">
    <citation type="submission" date="2016-10" db="EMBL/GenBank/DDBJ databases">
        <authorList>
            <person name="de Groot N.N."/>
        </authorList>
    </citation>
    <scope>NUCLEOTIDE SEQUENCE [LARGE SCALE GENOMIC DNA]</scope>
    <source>
        <strain evidence="4 5">DSM 1736</strain>
    </source>
</reference>
<evidence type="ECO:0000313" key="4">
    <source>
        <dbReference type="EMBL" id="SDL62007.1"/>
    </source>
</evidence>
<dbReference type="GO" id="GO:0009236">
    <property type="term" value="P:cobalamin biosynthetic process"/>
    <property type="evidence" value="ECO:0007669"/>
    <property type="project" value="UniProtKB-UniRule"/>
</dbReference>
<sequence>MTRVIFVRHGQTVWNVELKYQGHADIALTDLGISQAQKVAARLAGEKIAAVYASDLSRAYQTAERIAEHHQLNVVAVPEFREINFGEWEGLNYTKIHDKWPEIMGLMFTKPDEIKIPGGETFRELKERAQTGLARLIASHDQETIVVVSHGGTIRTILCAALDIHLNKVWNIQQDNTAVNIIEYHDNRTIVSLVNDTHHLN</sequence>
<dbReference type="PIRSF" id="PIRSF000709">
    <property type="entry name" value="6PFK_2-Ptase"/>
    <property type="match status" value="1"/>
</dbReference>
<dbReference type="InterPro" id="IPR017578">
    <property type="entry name" value="Ribazole_CobC"/>
</dbReference>
<dbReference type="GO" id="GO:0043755">
    <property type="term" value="F:alpha-ribazole phosphatase activity"/>
    <property type="evidence" value="ECO:0007669"/>
    <property type="project" value="UniProtKB-UniRule"/>
</dbReference>
<dbReference type="PANTHER" id="PTHR48100">
    <property type="entry name" value="BROAD-SPECIFICITY PHOSPHATASE YOR283W-RELATED"/>
    <property type="match status" value="1"/>
</dbReference>
<feature type="active site" description="Tele-phosphohistidine intermediate" evidence="2">
    <location>
        <position position="9"/>
    </location>
</feature>
<dbReference type="RefSeq" id="WP_092067707.1">
    <property type="nucleotide sequence ID" value="NZ_FNHB01000001.1"/>
</dbReference>
<dbReference type="STRING" id="146817.SAMN04488502_101368"/>
<accession>A0A1G9LJK8</accession>
<dbReference type="AlphaFoldDB" id="A0A1G9LJK8"/>
<dbReference type="SMART" id="SM00855">
    <property type="entry name" value="PGAM"/>
    <property type="match status" value="1"/>
</dbReference>
<protein>
    <recommendedName>
        <fullName evidence="1">Alpha-ribazole phosphatase</fullName>
        <ecNumber evidence="1">3.1.3.73</ecNumber>
    </recommendedName>
</protein>
<evidence type="ECO:0000256" key="3">
    <source>
        <dbReference type="PIRSR" id="PIRSR613078-2"/>
    </source>
</evidence>
<feature type="binding site" evidence="3">
    <location>
        <begin position="8"/>
        <end position="15"/>
    </location>
    <ligand>
        <name>substrate</name>
    </ligand>
</feature>